<dbReference type="EMBL" id="FN649751">
    <property type="protein sequence ID" value="CBJ48997.1"/>
    <property type="molecule type" value="Genomic_DNA"/>
</dbReference>
<dbReference type="CDD" id="cd00896">
    <property type="entry name" value="PI3Kc_III"/>
    <property type="match status" value="1"/>
</dbReference>
<evidence type="ECO:0000256" key="8">
    <source>
        <dbReference type="SAM" id="MobiDB-lite"/>
    </source>
</evidence>
<evidence type="ECO:0000259" key="11">
    <source>
        <dbReference type="PROSITE" id="PS51547"/>
    </source>
</evidence>
<dbReference type="PROSITE" id="PS50290">
    <property type="entry name" value="PI3_4_KINASE_3"/>
    <property type="match status" value="1"/>
</dbReference>
<feature type="compositionally biased region" description="Gly residues" evidence="8">
    <location>
        <begin position="738"/>
        <end position="754"/>
    </location>
</feature>
<dbReference type="InterPro" id="IPR000403">
    <property type="entry name" value="PI3/4_kinase_cat_dom"/>
</dbReference>
<dbReference type="GO" id="GO:0005768">
    <property type="term" value="C:endosome"/>
    <property type="evidence" value="ECO:0007669"/>
    <property type="project" value="TreeGrafter"/>
</dbReference>
<dbReference type="SUPFAM" id="SSF56112">
    <property type="entry name" value="Protein kinase-like (PK-like)"/>
    <property type="match status" value="1"/>
</dbReference>
<dbReference type="Pfam" id="PF00454">
    <property type="entry name" value="PI3_PI4_kinase"/>
    <property type="match status" value="1"/>
</dbReference>
<dbReference type="InterPro" id="IPR002420">
    <property type="entry name" value="PI3K-type_C2_dom"/>
</dbReference>
<dbReference type="InterPro" id="IPR001263">
    <property type="entry name" value="PI3K_accessory_dom"/>
</dbReference>
<name>D7FHY6_ECTSI</name>
<dbReference type="InterPro" id="IPR015433">
    <property type="entry name" value="PI3/4_kinase"/>
</dbReference>
<dbReference type="AlphaFoldDB" id="D7FHY6"/>
<dbReference type="PROSITE" id="PS51545">
    <property type="entry name" value="PIK_HELICAL"/>
    <property type="match status" value="1"/>
</dbReference>
<dbReference type="InterPro" id="IPR035892">
    <property type="entry name" value="C2_domain_sf"/>
</dbReference>
<dbReference type="GO" id="GO:0005777">
    <property type="term" value="C:peroxisome"/>
    <property type="evidence" value="ECO:0007669"/>
    <property type="project" value="TreeGrafter"/>
</dbReference>
<feature type="compositionally biased region" description="Low complexity" evidence="8">
    <location>
        <begin position="695"/>
        <end position="709"/>
    </location>
</feature>
<gene>
    <name evidence="12" type="ORF">Esi_0115_0039</name>
</gene>
<dbReference type="PIRSF" id="PIRSF000587">
    <property type="entry name" value="PI3K_Vps34"/>
    <property type="match status" value="1"/>
</dbReference>
<evidence type="ECO:0000256" key="7">
    <source>
        <dbReference type="PROSITE-ProRule" id="PRU00880"/>
    </source>
</evidence>
<evidence type="ECO:0000259" key="10">
    <source>
        <dbReference type="PROSITE" id="PS51545"/>
    </source>
</evidence>
<feature type="compositionally biased region" description="Low complexity" evidence="8">
    <location>
        <begin position="59"/>
        <end position="70"/>
    </location>
</feature>
<dbReference type="PROSITE" id="PS00915">
    <property type="entry name" value="PI3_4_KINASE_1"/>
    <property type="match status" value="1"/>
</dbReference>
<dbReference type="Pfam" id="PF00613">
    <property type="entry name" value="PI3Ka"/>
    <property type="match status" value="1"/>
</dbReference>
<dbReference type="PANTHER" id="PTHR10048">
    <property type="entry name" value="PHOSPHATIDYLINOSITOL KINASE"/>
    <property type="match status" value="1"/>
</dbReference>
<dbReference type="STRING" id="2880.D7FHY6"/>
<dbReference type="EMBL" id="FN647841">
    <property type="protein sequence ID" value="CBJ48997.1"/>
    <property type="molecule type" value="Genomic_DNA"/>
</dbReference>
<keyword evidence="2 6" id="KW-0808">Transferase</keyword>
<evidence type="ECO:0000256" key="6">
    <source>
        <dbReference type="PIRNR" id="PIRNR000587"/>
    </source>
</evidence>
<evidence type="ECO:0000313" key="12">
    <source>
        <dbReference type="EMBL" id="CBJ48997.1"/>
    </source>
</evidence>
<dbReference type="GO" id="GO:0005524">
    <property type="term" value="F:ATP binding"/>
    <property type="evidence" value="ECO:0007669"/>
    <property type="project" value="UniProtKB-UniRule"/>
</dbReference>
<feature type="region of interest" description="Disordered" evidence="8">
    <location>
        <begin position="58"/>
        <end position="90"/>
    </location>
</feature>
<evidence type="ECO:0000256" key="1">
    <source>
        <dbReference type="ARBA" id="ARBA00012073"/>
    </source>
</evidence>
<keyword evidence="4 6" id="KW-0418">Kinase</keyword>
<feature type="region of interest" description="Disordered" evidence="8">
    <location>
        <begin position="734"/>
        <end position="775"/>
    </location>
</feature>
<dbReference type="Gene3D" id="2.60.40.150">
    <property type="entry name" value="C2 domain"/>
    <property type="match status" value="1"/>
</dbReference>
<dbReference type="SMART" id="SM00146">
    <property type="entry name" value="PI3Kc"/>
    <property type="match status" value="1"/>
</dbReference>
<dbReference type="Pfam" id="PF00792">
    <property type="entry name" value="PI3K_C2"/>
    <property type="match status" value="1"/>
</dbReference>
<dbReference type="GO" id="GO:0000407">
    <property type="term" value="C:phagophore assembly site"/>
    <property type="evidence" value="ECO:0007669"/>
    <property type="project" value="TreeGrafter"/>
</dbReference>
<dbReference type="SUPFAM" id="SSF48371">
    <property type="entry name" value="ARM repeat"/>
    <property type="match status" value="1"/>
</dbReference>
<dbReference type="InterPro" id="IPR057756">
    <property type="entry name" value="PI3-kinase_type3/VPS34_cat"/>
</dbReference>
<dbReference type="Gene3D" id="1.10.1070.11">
    <property type="entry name" value="Phosphatidylinositol 3-/4-kinase, catalytic domain"/>
    <property type="match status" value="1"/>
</dbReference>
<dbReference type="OrthoDB" id="67688at2759"/>
<feature type="region of interest" description="Disordered" evidence="8">
    <location>
        <begin position="211"/>
        <end position="241"/>
    </location>
</feature>
<dbReference type="EC" id="2.7.1.137" evidence="1"/>
<evidence type="ECO:0000259" key="9">
    <source>
        <dbReference type="PROSITE" id="PS50290"/>
    </source>
</evidence>
<accession>D7FHY6</accession>
<sequence length="1039" mass="112978">MSSLDYKEDARDLHAFKELRFFLSHSVPLEIRCGVARLELPLVADYLLGGGGDGGIAGGDADYNQQPRQQQQKKRGQQKQHGLAPEVTAGTADDGEEIARIVRRIVAEPELVATCQLFSDGQPMHKVAMSSHTPSRYDPRQHAIVWDDSMCFPVRYRDLDRNSQLVVVLRGAKDRLVGVASMRFFDANGSLNMGLQKRPFLFTDRAPFSWDPAAPPSGREPGQDGVWCGSGGGDDGGDGGRDGILSKDDWGFALERMREKYRLRAMDRADWLDPVSLSRVDRLVAALADPDELRKHRAYQTDAEGGRAWGASDLLAGGGSDAFLLVSDYEMEEDNPVEHKYRKLAHDQLRGLVDPELKPNRDERHRIDDLVAGRQDHLSMEDKDLLWKFRYCLTDNKRALTKLLLSVDWGVDSEVAQVENLLAEWARRAPIDAPDALKLLGRERTFQAEVVRRFAVDALRRASDDELLAFLLQLVQFLIERACKSLKLANFFFWYLRVELEDATHGHIFRSVQAAFQRSMGRTPESARVLDMLLAQDQYVQAVARAHQEACDLNARWWAKVWAKDERLRELLKAPNLRRVPRRPKVGGGGGGGGGAGVAGGVAEALMAEFGAASGGGGGSVPMPLDPTVQITGLEPSTAFLFKSALYPCVIEFTVKRDATSSDSNTISAAAAAAGDMAAHTPAATDGNTTAVPNTGTTGSTAAVTGAAVNRHDKGKDGDTAAAAAAAVAAAASSGEVQGAGGAGRGADPGGARDGGPPPPPPRPSPSASSWLGQAKPKETSYKVIFKSGDDLRQDQLVMQMISLMDSLLKRVNLDLKLKPYGILATGPRHGLVEFVSGSQPVSAVLSAHNGSILEYLRHHNPDPSAPKGVRAAGVQNFVKNTAGYCVITYLLGIGDRHLDNIMMLPTGNLFHIDFGYIFGRDAKPGATPIRFTQQMADAMGGVNSEDYRMFKTYCCQAYNWLRKSANLILNLLSLMSDAGISDLSDDPVAALAKVEDNFRLDLTDEMAENLFLRLIDTSLQALAPRVIELLHQIRVAGR</sequence>
<feature type="domain" description="PI3K/PI4K catalytic" evidence="9">
    <location>
        <begin position="756"/>
        <end position="1024"/>
    </location>
</feature>
<protein>
    <recommendedName>
        <fullName evidence="1">phosphatidylinositol 3-kinase</fullName>
        <ecNumber evidence="1">2.7.1.137</ecNumber>
    </recommendedName>
</protein>
<evidence type="ECO:0000256" key="5">
    <source>
        <dbReference type="ARBA" id="ARBA00022840"/>
    </source>
</evidence>
<dbReference type="Gene3D" id="3.30.1010.10">
    <property type="entry name" value="Phosphatidylinositol 3-kinase Catalytic Subunit, Chain A, domain 4"/>
    <property type="match status" value="1"/>
</dbReference>
<dbReference type="InParanoid" id="D7FHY6"/>
<dbReference type="InterPro" id="IPR018936">
    <property type="entry name" value="PI3/4_kinase_CS"/>
</dbReference>
<dbReference type="eggNOG" id="KOG0906">
    <property type="taxonomic scope" value="Eukaryota"/>
</dbReference>
<evidence type="ECO:0000256" key="4">
    <source>
        <dbReference type="ARBA" id="ARBA00022777"/>
    </source>
</evidence>
<dbReference type="PROSITE" id="PS51547">
    <property type="entry name" value="C2_PI3K"/>
    <property type="match status" value="1"/>
</dbReference>
<evidence type="ECO:0000256" key="2">
    <source>
        <dbReference type="ARBA" id="ARBA00022679"/>
    </source>
</evidence>
<dbReference type="GO" id="GO:0034271">
    <property type="term" value="C:phosphatidylinositol 3-kinase complex, class III, type I"/>
    <property type="evidence" value="ECO:0007669"/>
    <property type="project" value="TreeGrafter"/>
</dbReference>
<dbReference type="InterPro" id="IPR008290">
    <property type="entry name" value="PI3K_Vps34"/>
</dbReference>
<dbReference type="InterPro" id="IPR011009">
    <property type="entry name" value="Kinase-like_dom_sf"/>
</dbReference>
<dbReference type="Proteomes" id="UP000002630">
    <property type="component" value="Linkage Group LG26"/>
</dbReference>
<dbReference type="GO" id="GO:0006897">
    <property type="term" value="P:endocytosis"/>
    <property type="evidence" value="ECO:0007669"/>
    <property type="project" value="TreeGrafter"/>
</dbReference>
<dbReference type="InterPro" id="IPR016024">
    <property type="entry name" value="ARM-type_fold"/>
</dbReference>
<dbReference type="InterPro" id="IPR042236">
    <property type="entry name" value="PI3K_accessory_sf"/>
</dbReference>
<dbReference type="FunFam" id="1.10.1070.11:FF:000002">
    <property type="entry name" value="Phosphatidylinositol 3-kinase catalytic subunit type 3"/>
    <property type="match status" value="1"/>
</dbReference>
<feature type="domain" description="C2 PI3K-type" evidence="11">
    <location>
        <begin position="87"/>
        <end position="264"/>
    </location>
</feature>
<dbReference type="OMA" id="VECEGAK"/>
<feature type="region of interest" description="Disordered" evidence="8">
    <location>
        <begin position="681"/>
        <end position="717"/>
    </location>
</feature>
<organism evidence="12 13">
    <name type="scientific">Ectocarpus siliculosus</name>
    <name type="common">Brown alga</name>
    <name type="synonym">Conferva siliculosa</name>
    <dbReference type="NCBI Taxonomy" id="2880"/>
    <lineage>
        <taxon>Eukaryota</taxon>
        <taxon>Sar</taxon>
        <taxon>Stramenopiles</taxon>
        <taxon>Ochrophyta</taxon>
        <taxon>PX clade</taxon>
        <taxon>Phaeophyceae</taxon>
        <taxon>Ectocarpales</taxon>
        <taxon>Ectocarpaceae</taxon>
        <taxon>Ectocarpus</taxon>
    </lineage>
</organism>
<proteinExistence type="inferred from homology"/>
<feature type="compositionally biased region" description="Pro residues" evidence="8">
    <location>
        <begin position="756"/>
        <end position="765"/>
    </location>
</feature>
<reference evidence="12 13" key="1">
    <citation type="journal article" date="2010" name="Nature">
        <title>The Ectocarpus genome and the independent evolution of multicellularity in brown algae.</title>
        <authorList>
            <person name="Cock J.M."/>
            <person name="Sterck L."/>
            <person name="Rouze P."/>
            <person name="Scornet D."/>
            <person name="Allen A.E."/>
            <person name="Amoutzias G."/>
            <person name="Anthouard V."/>
            <person name="Artiguenave F."/>
            <person name="Aury J.M."/>
            <person name="Badger J.H."/>
            <person name="Beszteri B."/>
            <person name="Billiau K."/>
            <person name="Bonnet E."/>
            <person name="Bothwell J.H."/>
            <person name="Bowler C."/>
            <person name="Boyen C."/>
            <person name="Brownlee C."/>
            <person name="Carrano C.J."/>
            <person name="Charrier B."/>
            <person name="Cho G.Y."/>
            <person name="Coelho S.M."/>
            <person name="Collen J."/>
            <person name="Corre E."/>
            <person name="Da Silva C."/>
            <person name="Delage L."/>
            <person name="Delaroque N."/>
            <person name="Dittami S.M."/>
            <person name="Doulbeau S."/>
            <person name="Elias M."/>
            <person name="Farnham G."/>
            <person name="Gachon C.M."/>
            <person name="Gschloessl B."/>
            <person name="Heesch S."/>
            <person name="Jabbari K."/>
            <person name="Jubin C."/>
            <person name="Kawai H."/>
            <person name="Kimura K."/>
            <person name="Kloareg B."/>
            <person name="Kupper F.C."/>
            <person name="Lang D."/>
            <person name="Le Bail A."/>
            <person name="Leblanc C."/>
            <person name="Lerouge P."/>
            <person name="Lohr M."/>
            <person name="Lopez P.J."/>
            <person name="Martens C."/>
            <person name="Maumus F."/>
            <person name="Michel G."/>
            <person name="Miranda-Saavedra D."/>
            <person name="Morales J."/>
            <person name="Moreau H."/>
            <person name="Motomura T."/>
            <person name="Nagasato C."/>
            <person name="Napoli C.A."/>
            <person name="Nelson D.R."/>
            <person name="Nyvall-Collen P."/>
            <person name="Peters A.F."/>
            <person name="Pommier C."/>
            <person name="Potin P."/>
            <person name="Poulain J."/>
            <person name="Quesneville H."/>
            <person name="Read B."/>
            <person name="Rensing S.A."/>
            <person name="Ritter A."/>
            <person name="Rousvoal S."/>
            <person name="Samanta M."/>
            <person name="Samson G."/>
            <person name="Schroeder D.C."/>
            <person name="Segurens B."/>
            <person name="Strittmatter M."/>
            <person name="Tonon T."/>
            <person name="Tregear J.W."/>
            <person name="Valentin K."/>
            <person name="von Dassow P."/>
            <person name="Yamagishi T."/>
            <person name="Van de Peer Y."/>
            <person name="Wincker P."/>
        </authorList>
    </citation>
    <scope>NUCLEOTIDE SEQUENCE [LARGE SCALE GENOMIC DNA]</scope>
    <source>
        <strain evidence="13">Ec32 / CCAP1310/4</strain>
    </source>
</reference>
<dbReference type="SUPFAM" id="SSF49562">
    <property type="entry name" value="C2 domain (Calcium/lipid-binding domain, CaLB)"/>
    <property type="match status" value="1"/>
</dbReference>
<feature type="domain" description="PIK helical" evidence="10">
    <location>
        <begin position="354"/>
        <end position="519"/>
    </location>
</feature>
<comment type="similarity">
    <text evidence="6 7">Belongs to the PI3/PI4-kinase family.</text>
</comment>
<keyword evidence="13" id="KW-1185">Reference proteome</keyword>
<dbReference type="GO" id="GO:0016303">
    <property type="term" value="F:1-phosphatidylinositol-3-kinase activity"/>
    <property type="evidence" value="ECO:0007669"/>
    <property type="project" value="UniProtKB-EC"/>
</dbReference>
<keyword evidence="3 6" id="KW-0547">Nucleotide-binding</keyword>
<evidence type="ECO:0000256" key="3">
    <source>
        <dbReference type="ARBA" id="ARBA00022741"/>
    </source>
</evidence>
<dbReference type="PANTHER" id="PTHR10048:SF7">
    <property type="entry name" value="PHOSPHATIDYLINOSITOL 3-KINASE CATALYTIC SUBUNIT TYPE 3"/>
    <property type="match status" value="1"/>
</dbReference>
<keyword evidence="5 6" id="KW-0067">ATP-binding</keyword>
<dbReference type="GO" id="GO:0048015">
    <property type="term" value="P:phosphatidylinositol-mediated signaling"/>
    <property type="evidence" value="ECO:0007669"/>
    <property type="project" value="TreeGrafter"/>
</dbReference>
<dbReference type="GO" id="GO:0000045">
    <property type="term" value="P:autophagosome assembly"/>
    <property type="evidence" value="ECO:0007669"/>
    <property type="project" value="TreeGrafter"/>
</dbReference>
<evidence type="ECO:0000313" key="13">
    <source>
        <dbReference type="Proteomes" id="UP000002630"/>
    </source>
</evidence>
<dbReference type="InterPro" id="IPR036940">
    <property type="entry name" value="PI3/4_kinase_cat_sf"/>
</dbReference>
<dbReference type="GO" id="GO:0034272">
    <property type="term" value="C:phosphatidylinositol 3-kinase complex, class III, type II"/>
    <property type="evidence" value="ECO:0007669"/>
    <property type="project" value="TreeGrafter"/>
</dbReference>
<dbReference type="SMART" id="SM00145">
    <property type="entry name" value="PI3Ka"/>
    <property type="match status" value="1"/>
</dbReference>
<dbReference type="Gene3D" id="1.25.40.70">
    <property type="entry name" value="Phosphatidylinositol 3-kinase, accessory domain (PIK)"/>
    <property type="match status" value="1"/>
</dbReference>